<protein>
    <submittedName>
        <fullName evidence="1">Uncharacterized protein</fullName>
    </submittedName>
</protein>
<keyword evidence="2" id="KW-1185">Reference proteome</keyword>
<reference evidence="1 2" key="1">
    <citation type="submission" date="2021-06" db="EMBL/GenBank/DDBJ databases">
        <title>Caerostris extrusa draft genome.</title>
        <authorList>
            <person name="Kono N."/>
            <person name="Arakawa K."/>
        </authorList>
    </citation>
    <scope>NUCLEOTIDE SEQUENCE [LARGE SCALE GENOMIC DNA]</scope>
</reference>
<dbReference type="AlphaFoldDB" id="A0AAV4WM40"/>
<accession>A0AAV4WM40</accession>
<name>A0AAV4WM40_CAEEX</name>
<comment type="caution">
    <text evidence="1">The sequence shown here is derived from an EMBL/GenBank/DDBJ whole genome shotgun (WGS) entry which is preliminary data.</text>
</comment>
<evidence type="ECO:0000313" key="2">
    <source>
        <dbReference type="Proteomes" id="UP001054945"/>
    </source>
</evidence>
<proteinExistence type="predicted"/>
<dbReference type="Proteomes" id="UP001054945">
    <property type="component" value="Unassembled WGS sequence"/>
</dbReference>
<evidence type="ECO:0000313" key="1">
    <source>
        <dbReference type="EMBL" id="GIY82919.1"/>
    </source>
</evidence>
<gene>
    <name evidence="1" type="ORF">CEXT_299241</name>
</gene>
<dbReference type="EMBL" id="BPLR01016306">
    <property type="protein sequence ID" value="GIY82919.1"/>
    <property type="molecule type" value="Genomic_DNA"/>
</dbReference>
<organism evidence="1 2">
    <name type="scientific">Caerostris extrusa</name>
    <name type="common">Bark spider</name>
    <name type="synonym">Caerostris bankana</name>
    <dbReference type="NCBI Taxonomy" id="172846"/>
    <lineage>
        <taxon>Eukaryota</taxon>
        <taxon>Metazoa</taxon>
        <taxon>Ecdysozoa</taxon>
        <taxon>Arthropoda</taxon>
        <taxon>Chelicerata</taxon>
        <taxon>Arachnida</taxon>
        <taxon>Araneae</taxon>
        <taxon>Araneomorphae</taxon>
        <taxon>Entelegynae</taxon>
        <taxon>Araneoidea</taxon>
        <taxon>Araneidae</taxon>
        <taxon>Caerostris</taxon>
    </lineage>
</organism>
<sequence>MARQKEPAIYAIIRDPFNSSTFHCCDILNCQMNVNGLFRRTRCATHLLVFGREPKPILHKTGPCVRVFGTLDKIPEKRLIRALSASNYNSRWLSPKWSDFTRQR</sequence>